<comment type="caution">
    <text evidence="7">The sequence shown here is derived from an EMBL/GenBank/DDBJ whole genome shotgun (WGS) entry which is preliminary data.</text>
</comment>
<dbReference type="Pfam" id="PF00589">
    <property type="entry name" value="Phage_integrase"/>
    <property type="match status" value="1"/>
</dbReference>
<feature type="domain" description="Tyr recombinase" evidence="5">
    <location>
        <begin position="143"/>
        <end position="309"/>
    </location>
</feature>
<dbReference type="InterPro" id="IPR044068">
    <property type="entry name" value="CB"/>
</dbReference>
<keyword evidence="3" id="KW-0233">DNA recombination</keyword>
<keyword evidence="2 4" id="KW-0238">DNA-binding</keyword>
<dbReference type="CDD" id="cd00796">
    <property type="entry name" value="INT_Rci_Hp1_C"/>
    <property type="match status" value="1"/>
</dbReference>
<evidence type="ECO:0000256" key="3">
    <source>
        <dbReference type="ARBA" id="ARBA00023172"/>
    </source>
</evidence>
<evidence type="ECO:0000259" key="5">
    <source>
        <dbReference type="PROSITE" id="PS51898"/>
    </source>
</evidence>
<dbReference type="PANTHER" id="PTHR30349:SF64">
    <property type="entry name" value="PROPHAGE INTEGRASE INTD-RELATED"/>
    <property type="match status" value="1"/>
</dbReference>
<dbReference type="InterPro" id="IPR050090">
    <property type="entry name" value="Tyrosine_recombinase_XerCD"/>
</dbReference>
<dbReference type="PANTHER" id="PTHR30349">
    <property type="entry name" value="PHAGE INTEGRASE-RELATED"/>
    <property type="match status" value="1"/>
</dbReference>
<dbReference type="Gene3D" id="1.10.443.10">
    <property type="entry name" value="Intergrase catalytic core"/>
    <property type="match status" value="1"/>
</dbReference>
<keyword evidence="8" id="KW-1185">Reference proteome</keyword>
<dbReference type="Proteomes" id="UP001237780">
    <property type="component" value="Unassembled WGS sequence"/>
</dbReference>
<proteinExistence type="predicted"/>
<evidence type="ECO:0000256" key="2">
    <source>
        <dbReference type="ARBA" id="ARBA00023125"/>
    </source>
</evidence>
<evidence type="ECO:0000256" key="1">
    <source>
        <dbReference type="ARBA" id="ARBA00022908"/>
    </source>
</evidence>
<accession>A0ABU0SCU7</accession>
<dbReference type="SUPFAM" id="SSF56349">
    <property type="entry name" value="DNA breaking-rejoining enzymes"/>
    <property type="match status" value="1"/>
</dbReference>
<dbReference type="PROSITE" id="PS51900">
    <property type="entry name" value="CB"/>
    <property type="match status" value="1"/>
</dbReference>
<sequence length="314" mass="35386">MTISAAAIAPPSCDSAFGSAFSVRFDYDLNYSAADNGTRKLVREHSLSDLTAQYISILWDEGSHKTNVRSFLGEMSEILSGQRFSVFTQEMLDSVIGTLRERGNSNATINRKMAALSKLLRKASKMGDIYNLPEFRRQKERQGRIRFLETDEESRLFSAVRLRCEDSYRLSIFLVDTGCRLGEAIGLSWNDLQDARSTFWLTKSGRSRTVPLTARAQETVHIPHGRLKGPFAMLNQVRFRAIWNEAKAEVGLGSDDQIVPHILRHTCASRLVRGGIDIRRVQIWLGHQTLSMTMRYAHLATNDLDSCVAVLERG</sequence>
<evidence type="ECO:0000259" key="6">
    <source>
        <dbReference type="PROSITE" id="PS51900"/>
    </source>
</evidence>
<keyword evidence="1" id="KW-0229">DNA integration</keyword>
<evidence type="ECO:0000313" key="8">
    <source>
        <dbReference type="Proteomes" id="UP001237780"/>
    </source>
</evidence>
<feature type="domain" description="Core-binding (CB)" evidence="6">
    <location>
        <begin position="45"/>
        <end position="124"/>
    </location>
</feature>
<organism evidence="7 8">
    <name type="scientific">Phyllobacterium ifriqiyense</name>
    <dbReference type="NCBI Taxonomy" id="314238"/>
    <lineage>
        <taxon>Bacteria</taxon>
        <taxon>Pseudomonadati</taxon>
        <taxon>Pseudomonadota</taxon>
        <taxon>Alphaproteobacteria</taxon>
        <taxon>Hyphomicrobiales</taxon>
        <taxon>Phyllobacteriaceae</taxon>
        <taxon>Phyllobacterium</taxon>
    </lineage>
</organism>
<dbReference type="RefSeq" id="WP_307283787.1">
    <property type="nucleotide sequence ID" value="NZ_JAUSZT010000003.1"/>
</dbReference>
<evidence type="ECO:0000313" key="7">
    <source>
        <dbReference type="EMBL" id="MDQ0998593.1"/>
    </source>
</evidence>
<name>A0ABU0SCU7_9HYPH</name>
<dbReference type="EMBL" id="JAUSZT010000003">
    <property type="protein sequence ID" value="MDQ0998593.1"/>
    <property type="molecule type" value="Genomic_DNA"/>
</dbReference>
<reference evidence="7 8" key="1">
    <citation type="submission" date="2023-07" db="EMBL/GenBank/DDBJ databases">
        <title>Comparative genomics of wheat-associated soil bacteria to identify genetic determinants of phenazine resistance.</title>
        <authorList>
            <person name="Mouncey N."/>
        </authorList>
    </citation>
    <scope>NUCLEOTIDE SEQUENCE [LARGE SCALE GENOMIC DNA]</scope>
    <source>
        <strain evidence="7 8">W4I11</strain>
    </source>
</reference>
<dbReference type="InterPro" id="IPR011010">
    <property type="entry name" value="DNA_brk_join_enz"/>
</dbReference>
<evidence type="ECO:0000256" key="4">
    <source>
        <dbReference type="PROSITE-ProRule" id="PRU01248"/>
    </source>
</evidence>
<gene>
    <name evidence="7" type="ORF">QFZ34_003775</name>
</gene>
<protein>
    <submittedName>
        <fullName evidence="7">Integrase</fullName>
    </submittedName>
</protein>
<dbReference type="PROSITE" id="PS51898">
    <property type="entry name" value="TYR_RECOMBINASE"/>
    <property type="match status" value="1"/>
</dbReference>
<dbReference type="InterPro" id="IPR013762">
    <property type="entry name" value="Integrase-like_cat_sf"/>
</dbReference>
<dbReference type="InterPro" id="IPR002104">
    <property type="entry name" value="Integrase_catalytic"/>
</dbReference>